<dbReference type="FunFam" id="3.40.605.10:FF:000012">
    <property type="entry name" value="NAD-dependent succinate-semialdehyde dehydrogenase"/>
    <property type="match status" value="1"/>
</dbReference>
<dbReference type="GO" id="GO:0005576">
    <property type="term" value="C:extracellular region"/>
    <property type="evidence" value="ECO:0007669"/>
    <property type="project" value="UniProtKB-SubCell"/>
</dbReference>
<dbReference type="InterPro" id="IPR016163">
    <property type="entry name" value="Ald_DH_C"/>
</dbReference>
<dbReference type="CDD" id="cd07100">
    <property type="entry name" value="ALDH_SSADH1_GabD1"/>
    <property type="match status" value="1"/>
</dbReference>
<dbReference type="GO" id="GO:0009279">
    <property type="term" value="C:cell outer membrane"/>
    <property type="evidence" value="ECO:0007669"/>
    <property type="project" value="UniProtKB-SubCell"/>
</dbReference>
<evidence type="ECO:0000256" key="4">
    <source>
        <dbReference type="ARBA" id="ARBA00009986"/>
    </source>
</evidence>
<dbReference type="PROSITE" id="PS00070">
    <property type="entry name" value="ALDEHYDE_DEHYDR_CYS"/>
    <property type="match status" value="1"/>
</dbReference>
<comment type="caution">
    <text evidence="12">The sequence shown here is derived from an EMBL/GenBank/DDBJ whole genome shotgun (WGS) entry which is preliminary data.</text>
</comment>
<organism evidence="12 13">
    <name type="scientific">Liquorilactobacillus capillatus DSM 19910</name>
    <dbReference type="NCBI Taxonomy" id="1423731"/>
    <lineage>
        <taxon>Bacteria</taxon>
        <taxon>Bacillati</taxon>
        <taxon>Bacillota</taxon>
        <taxon>Bacilli</taxon>
        <taxon>Lactobacillales</taxon>
        <taxon>Lactobacillaceae</taxon>
        <taxon>Liquorilactobacillus</taxon>
    </lineage>
</organism>
<keyword evidence="6" id="KW-0732">Signal</keyword>
<accession>A0A0R1M3Y8</accession>
<dbReference type="InterPro" id="IPR016161">
    <property type="entry name" value="Ald_DH/histidinol_DH"/>
</dbReference>
<dbReference type="Pfam" id="PF00171">
    <property type="entry name" value="Aldedh"/>
    <property type="match status" value="1"/>
</dbReference>
<dbReference type="GO" id="GO:0004777">
    <property type="term" value="F:succinate-semialdehyde dehydrogenase (NAD+) activity"/>
    <property type="evidence" value="ECO:0007669"/>
    <property type="project" value="TreeGrafter"/>
</dbReference>
<evidence type="ECO:0000256" key="8">
    <source>
        <dbReference type="ARBA" id="ARBA00023002"/>
    </source>
</evidence>
<dbReference type="PANTHER" id="PTHR43217">
    <property type="entry name" value="SUCCINATE SEMIALDEHYDE DEHYDROGENASE [NAD(P)+] SAD"/>
    <property type="match status" value="1"/>
</dbReference>
<dbReference type="Gene3D" id="3.40.309.10">
    <property type="entry name" value="Aldehyde Dehydrogenase, Chain A, domain 2"/>
    <property type="match status" value="1"/>
</dbReference>
<keyword evidence="9" id="KW-0472">Membrane</keyword>
<evidence type="ECO:0000313" key="13">
    <source>
        <dbReference type="Proteomes" id="UP000051621"/>
    </source>
</evidence>
<name>A0A0R1M3Y8_9LACO</name>
<keyword evidence="5" id="KW-0964">Secreted</keyword>
<keyword evidence="8" id="KW-0560">Oxidoreductase</keyword>
<dbReference type="Proteomes" id="UP000051621">
    <property type="component" value="Unassembled WGS sequence"/>
</dbReference>
<proteinExistence type="inferred from homology"/>
<dbReference type="SUPFAM" id="SSF53720">
    <property type="entry name" value="ALDH-like"/>
    <property type="match status" value="1"/>
</dbReference>
<evidence type="ECO:0000256" key="5">
    <source>
        <dbReference type="ARBA" id="ARBA00022525"/>
    </source>
</evidence>
<protein>
    <submittedName>
        <fullName evidence="12">NAD-dependent aldehyde dehydrogenase</fullName>
    </submittedName>
</protein>
<keyword evidence="7" id="KW-0521">NADP</keyword>
<dbReference type="InterPro" id="IPR003368">
    <property type="entry name" value="POMP_repeat"/>
</dbReference>
<evidence type="ECO:0000256" key="2">
    <source>
        <dbReference type="ARBA" id="ARBA00004442"/>
    </source>
</evidence>
<dbReference type="GO" id="GO:0004030">
    <property type="term" value="F:aldehyde dehydrogenase [NAD(P)+] activity"/>
    <property type="evidence" value="ECO:0007669"/>
    <property type="project" value="InterPro"/>
</dbReference>
<dbReference type="InterPro" id="IPR047110">
    <property type="entry name" value="GABD/Sad-like"/>
</dbReference>
<dbReference type="Gene3D" id="3.40.605.10">
    <property type="entry name" value="Aldehyde Dehydrogenase, Chain A, domain 1"/>
    <property type="match status" value="1"/>
</dbReference>
<reference evidence="12 13" key="1">
    <citation type="journal article" date="2015" name="Genome Announc.">
        <title>Expanding the biotechnology potential of lactobacilli through comparative genomics of 213 strains and associated genera.</title>
        <authorList>
            <person name="Sun Z."/>
            <person name="Harris H.M."/>
            <person name="McCann A."/>
            <person name="Guo C."/>
            <person name="Argimon S."/>
            <person name="Zhang W."/>
            <person name="Yang X."/>
            <person name="Jeffery I.B."/>
            <person name="Cooney J.C."/>
            <person name="Kagawa T.F."/>
            <person name="Liu W."/>
            <person name="Song Y."/>
            <person name="Salvetti E."/>
            <person name="Wrobel A."/>
            <person name="Rasinkangas P."/>
            <person name="Parkhill J."/>
            <person name="Rea M.C."/>
            <person name="O'Sullivan O."/>
            <person name="Ritari J."/>
            <person name="Douillard F.P."/>
            <person name="Paul Ross R."/>
            <person name="Yang R."/>
            <person name="Briner A.E."/>
            <person name="Felis G.E."/>
            <person name="de Vos W.M."/>
            <person name="Barrangou R."/>
            <person name="Klaenhammer T.R."/>
            <person name="Caufield P.W."/>
            <person name="Cui Y."/>
            <person name="Zhang H."/>
            <person name="O'Toole P.W."/>
        </authorList>
    </citation>
    <scope>NUCLEOTIDE SEQUENCE [LARGE SCALE GENOMIC DNA]</scope>
    <source>
        <strain evidence="12 13">DSM 19910</strain>
    </source>
</reference>
<evidence type="ECO:0000256" key="3">
    <source>
        <dbReference type="ARBA" id="ARBA00004613"/>
    </source>
</evidence>
<evidence type="ECO:0000259" key="11">
    <source>
        <dbReference type="Pfam" id="PF00171"/>
    </source>
</evidence>
<feature type="domain" description="Aldehyde dehydrogenase" evidence="11">
    <location>
        <begin position="9"/>
        <end position="460"/>
    </location>
</feature>
<evidence type="ECO:0000256" key="9">
    <source>
        <dbReference type="ARBA" id="ARBA00023136"/>
    </source>
</evidence>
<evidence type="ECO:0000256" key="7">
    <source>
        <dbReference type="ARBA" id="ARBA00022857"/>
    </source>
</evidence>
<evidence type="ECO:0000256" key="1">
    <source>
        <dbReference type="ARBA" id="ARBA00004196"/>
    </source>
</evidence>
<dbReference type="NCBIfam" id="TIGR01376">
    <property type="entry name" value="POMP_repeat"/>
    <property type="match status" value="1"/>
</dbReference>
<dbReference type="EMBL" id="AZEF01000013">
    <property type="protein sequence ID" value="KRL02465.1"/>
    <property type="molecule type" value="Genomic_DNA"/>
</dbReference>
<gene>
    <name evidence="12" type="ORF">FC81_GL000809</name>
</gene>
<dbReference type="InterPro" id="IPR016162">
    <property type="entry name" value="Ald_DH_N"/>
</dbReference>
<dbReference type="InterPro" id="IPR016160">
    <property type="entry name" value="Ald_DH_CS_CYS"/>
</dbReference>
<evidence type="ECO:0000256" key="10">
    <source>
        <dbReference type="ARBA" id="ARBA00023237"/>
    </source>
</evidence>
<dbReference type="InterPro" id="IPR015590">
    <property type="entry name" value="Aldehyde_DH_dom"/>
</dbReference>
<keyword evidence="13" id="KW-1185">Reference proteome</keyword>
<dbReference type="STRING" id="1423731.FC81_GL000809"/>
<dbReference type="PANTHER" id="PTHR43217:SF2">
    <property type="entry name" value="SUCCINATE-SEMIALDEHYDE DEHYDROGENASE [NADP(+)]"/>
    <property type="match status" value="1"/>
</dbReference>
<keyword evidence="10" id="KW-0998">Cell outer membrane</keyword>
<evidence type="ECO:0000256" key="6">
    <source>
        <dbReference type="ARBA" id="ARBA00022729"/>
    </source>
</evidence>
<dbReference type="AlphaFoldDB" id="A0A0R1M3Y8"/>
<dbReference type="PATRIC" id="fig|1423731.3.peg.831"/>
<comment type="subcellular location">
    <subcellularLocation>
        <location evidence="1">Cell envelope</location>
    </subcellularLocation>
    <subcellularLocation>
        <location evidence="2">Cell outer membrane</location>
    </subcellularLocation>
    <subcellularLocation>
        <location evidence="3">Secreted</location>
    </subcellularLocation>
</comment>
<dbReference type="InterPro" id="IPR044148">
    <property type="entry name" value="ALDH_GabD1-like"/>
</dbReference>
<comment type="similarity">
    <text evidence="4">Belongs to the aldehyde dehydrogenase family.</text>
</comment>
<evidence type="ECO:0000313" key="12">
    <source>
        <dbReference type="EMBL" id="KRL02465.1"/>
    </source>
</evidence>
<sequence length="462" mass="50039">MEGVQEDMSYTAINPFNGETIREFPTTSDAEVEQALEKADYFYHTAKQQPSTERAAQLEKLAQEFAAHNEKYARLLTTNMGKLITQARSEVKKNVEFAMYYVKNGPAALKPIPYNNVPEKKAHVEFSSIGAVLSVEPWNFPYTQIMRVFAPNFIIGNPVLLKHASIVPECAQAFEDACNKVGIPEGAFKNLFINYNQVNRIIADPRVQGVALTGSENAGRKIAAEAGKNLKKSTMELGGTDVCIVLNDADLKAAVDGAVSARLNNSGQVCTAAKRYIVQSGIYDDFLAGISTAFAARKLGDPLDAQTTLGPLSSKSAQKALHEQVEKVLAGGAQVLWGDTSLPQGPGALFNPLIISGMTPENPMYDTELFGPVAQIYKAETEKEILKIANNSCYGLGGAIYSQNIAHAKELASHIETGQVAINQPLTSYPELPFGGVKNSGYGRELSEMGIHEFVNAKTILN</sequence>